<evidence type="ECO:0000313" key="2">
    <source>
        <dbReference type="Proteomes" id="UP001595693"/>
    </source>
</evidence>
<keyword evidence="2" id="KW-1185">Reference proteome</keyword>
<comment type="caution">
    <text evidence="1">The sequence shown here is derived from an EMBL/GenBank/DDBJ whole genome shotgun (WGS) entry which is preliminary data.</text>
</comment>
<gene>
    <name evidence="1" type="ORF">ACFOW3_17265</name>
</gene>
<name>A0ABV8DDP2_9BURK</name>
<sequence>MHTTTHNAAREAVQAKPCQNCRDNFPLPKAEDVFDQHVVHGYLVRRSACTASSDTAKPCLVKEAPQPQGLPTLPQLVLEAQDFTESLRTVLRACHAVAALAAGATHPHATVNMDGLGELLHLHNDAMEQRLDAIGTLIDAVRTAISARQTGDRARHLAMDATDQHHHMRQAQLAFAAVADMVPCAADTLTGENLGAALLLLADAMAERTAAMDDMLDALHAALTAAPAHEGQPA</sequence>
<dbReference type="EMBL" id="JBHSAJ010000052">
    <property type="protein sequence ID" value="MFC3936367.1"/>
    <property type="molecule type" value="Genomic_DNA"/>
</dbReference>
<proteinExistence type="predicted"/>
<evidence type="ECO:0000313" key="1">
    <source>
        <dbReference type="EMBL" id="MFC3936367.1"/>
    </source>
</evidence>
<dbReference type="Proteomes" id="UP001595693">
    <property type="component" value="Unassembled WGS sequence"/>
</dbReference>
<reference evidence="2" key="1">
    <citation type="journal article" date="2019" name="Int. J. Syst. Evol. Microbiol.">
        <title>The Global Catalogue of Microorganisms (GCM) 10K type strain sequencing project: providing services to taxonomists for standard genome sequencing and annotation.</title>
        <authorList>
            <consortium name="The Broad Institute Genomics Platform"/>
            <consortium name="The Broad Institute Genome Sequencing Center for Infectious Disease"/>
            <person name="Wu L."/>
            <person name="Ma J."/>
        </authorList>
    </citation>
    <scope>NUCLEOTIDE SEQUENCE [LARGE SCALE GENOMIC DNA]</scope>
    <source>
        <strain evidence="2">CCUG 2113</strain>
    </source>
</reference>
<protein>
    <submittedName>
        <fullName evidence="1">Uncharacterized protein</fullName>
    </submittedName>
</protein>
<organism evidence="1 2">
    <name type="scientific">Acidovorax facilis</name>
    <dbReference type="NCBI Taxonomy" id="12917"/>
    <lineage>
        <taxon>Bacteria</taxon>
        <taxon>Pseudomonadati</taxon>
        <taxon>Pseudomonadota</taxon>
        <taxon>Betaproteobacteria</taxon>
        <taxon>Burkholderiales</taxon>
        <taxon>Comamonadaceae</taxon>
        <taxon>Acidovorax</taxon>
    </lineage>
</organism>
<dbReference type="RefSeq" id="WP_055398389.1">
    <property type="nucleotide sequence ID" value="NZ_JAMXAX010000032.1"/>
</dbReference>
<accession>A0ABV8DDP2</accession>